<organism evidence="3">
    <name type="scientific">Naegleria gruberi</name>
    <name type="common">Amoeba</name>
    <dbReference type="NCBI Taxonomy" id="5762"/>
    <lineage>
        <taxon>Eukaryota</taxon>
        <taxon>Discoba</taxon>
        <taxon>Heterolobosea</taxon>
        <taxon>Tetramitia</taxon>
        <taxon>Eutetramitia</taxon>
        <taxon>Vahlkampfiidae</taxon>
        <taxon>Naegleria</taxon>
    </lineage>
</organism>
<dbReference type="Proteomes" id="UP000006671">
    <property type="component" value="Unassembled WGS sequence"/>
</dbReference>
<dbReference type="PROSITE" id="PS51257">
    <property type="entry name" value="PROKAR_LIPOPROTEIN"/>
    <property type="match status" value="1"/>
</dbReference>
<accession>D2W001</accession>
<evidence type="ECO:0000313" key="2">
    <source>
        <dbReference type="EMBL" id="EFC37658.1"/>
    </source>
</evidence>
<dbReference type="VEuPathDB" id="AmoebaDB:NAEGRDRAFT_74679"/>
<dbReference type="KEGG" id="ngr:NAEGRDRAFT_74679"/>
<feature type="transmembrane region" description="Helical" evidence="1">
    <location>
        <begin position="214"/>
        <end position="240"/>
    </location>
</feature>
<keyword evidence="1" id="KW-1133">Transmembrane helix</keyword>
<dbReference type="InParanoid" id="D2W001"/>
<dbReference type="EMBL" id="GG738916">
    <property type="protein sequence ID" value="EFC37658.1"/>
    <property type="molecule type" value="Genomic_DNA"/>
</dbReference>
<sequence length="254" mass="28990">MTDKLEDNERIRKYLTLFNFLMIFISCIGHAAFWSNASRLQTDPYIIVNNVPGYGCSLSSTTETNTTTMANITNTNSTSPGSIIVDSRDYTSIAFQTMFFDYMRCFFILLAVPATFIWYSYFSIDLQEREYRNSKAGSALLIICLIFGIVWSISSIVLFVLVNGAYNNCKSKDFERITGLSWGLLVLCILNFTTWSLSILLQYKFVSIPKFAKYLSLCTGCKVIICAGCCIPSSFCCLCFKKRRYRLYKKTKDE</sequence>
<gene>
    <name evidence="2" type="ORF">NAEGRDRAFT_74679</name>
</gene>
<dbReference type="GeneID" id="8857464"/>
<feature type="transmembrane region" description="Helical" evidence="1">
    <location>
        <begin position="136"/>
        <end position="161"/>
    </location>
</feature>
<feature type="transmembrane region" description="Helical" evidence="1">
    <location>
        <begin position="105"/>
        <end position="124"/>
    </location>
</feature>
<name>D2W001_NAEGR</name>
<keyword evidence="1" id="KW-0812">Transmembrane</keyword>
<evidence type="ECO:0000313" key="3">
    <source>
        <dbReference type="Proteomes" id="UP000006671"/>
    </source>
</evidence>
<feature type="transmembrane region" description="Helical" evidence="1">
    <location>
        <begin position="182"/>
        <end position="202"/>
    </location>
</feature>
<keyword evidence="3" id="KW-1185">Reference proteome</keyword>
<keyword evidence="1" id="KW-0472">Membrane</keyword>
<dbReference type="AlphaFoldDB" id="D2W001"/>
<proteinExistence type="predicted"/>
<evidence type="ECO:0000256" key="1">
    <source>
        <dbReference type="SAM" id="Phobius"/>
    </source>
</evidence>
<reference evidence="2 3" key="1">
    <citation type="journal article" date="2010" name="Cell">
        <title>The genome of Naegleria gruberi illuminates early eukaryotic versatility.</title>
        <authorList>
            <person name="Fritz-Laylin L.K."/>
            <person name="Prochnik S.E."/>
            <person name="Ginger M.L."/>
            <person name="Dacks J.B."/>
            <person name="Carpenter M.L."/>
            <person name="Field M.C."/>
            <person name="Kuo A."/>
            <person name="Paredez A."/>
            <person name="Chapman J."/>
            <person name="Pham J."/>
            <person name="Shu S."/>
            <person name="Neupane R."/>
            <person name="Cipriano M."/>
            <person name="Mancuso J."/>
            <person name="Tu H."/>
            <person name="Salamov A."/>
            <person name="Lindquist E."/>
            <person name="Shapiro H."/>
            <person name="Lucas S."/>
            <person name="Grigoriev I.V."/>
            <person name="Cande W.Z."/>
            <person name="Fulton C."/>
            <person name="Rokhsar D.S."/>
            <person name="Dawson S.C."/>
        </authorList>
    </citation>
    <scope>NUCLEOTIDE SEQUENCE [LARGE SCALE GENOMIC DNA]</scope>
    <source>
        <strain evidence="2 3">NEG-M</strain>
    </source>
</reference>
<dbReference type="RefSeq" id="XP_002670402.1">
    <property type="nucleotide sequence ID" value="XM_002670356.1"/>
</dbReference>
<protein>
    <submittedName>
        <fullName evidence="2">Predicted protein</fullName>
    </submittedName>
</protein>
<feature type="transmembrane region" description="Helical" evidence="1">
    <location>
        <begin position="14"/>
        <end position="34"/>
    </location>
</feature>